<dbReference type="Gramene" id="KOM49262">
    <property type="protein sequence ID" value="KOM49262"/>
    <property type="gene ID" value="LR48_Vigan08g008900"/>
</dbReference>
<evidence type="ECO:0000313" key="2">
    <source>
        <dbReference type="EMBL" id="KOM49262.1"/>
    </source>
</evidence>
<gene>
    <name evidence="2" type="ORF">LR48_Vigan08g008900</name>
</gene>
<protein>
    <submittedName>
        <fullName evidence="2">Uncharacterized protein</fullName>
    </submittedName>
</protein>
<proteinExistence type="predicted"/>
<accession>A0A0L9V2Y4</accession>
<feature type="compositionally biased region" description="Basic and acidic residues" evidence="1">
    <location>
        <begin position="144"/>
        <end position="157"/>
    </location>
</feature>
<organism evidence="2 3">
    <name type="scientific">Phaseolus angularis</name>
    <name type="common">Azuki bean</name>
    <name type="synonym">Vigna angularis</name>
    <dbReference type="NCBI Taxonomy" id="3914"/>
    <lineage>
        <taxon>Eukaryota</taxon>
        <taxon>Viridiplantae</taxon>
        <taxon>Streptophyta</taxon>
        <taxon>Embryophyta</taxon>
        <taxon>Tracheophyta</taxon>
        <taxon>Spermatophyta</taxon>
        <taxon>Magnoliopsida</taxon>
        <taxon>eudicotyledons</taxon>
        <taxon>Gunneridae</taxon>
        <taxon>Pentapetalae</taxon>
        <taxon>rosids</taxon>
        <taxon>fabids</taxon>
        <taxon>Fabales</taxon>
        <taxon>Fabaceae</taxon>
        <taxon>Papilionoideae</taxon>
        <taxon>50 kb inversion clade</taxon>
        <taxon>NPAAA clade</taxon>
        <taxon>indigoferoid/millettioid clade</taxon>
        <taxon>Phaseoleae</taxon>
        <taxon>Vigna</taxon>
    </lineage>
</organism>
<feature type="compositionally biased region" description="Polar residues" evidence="1">
    <location>
        <begin position="174"/>
        <end position="190"/>
    </location>
</feature>
<sequence>MSRSGVESRPIRMYCFGRERTESYARILTKKVTFHFLLSPDLTPTLAPSRSLALPPFLLPPHPRSLALPPFLLPPDLTPSLPLPPSLSRVVPDRATGDIAFSDCGLVPLHGRDLRRATTTPTSLSLDPVARQHPHSQHSSEISGFRRERNDGGRGDGEDVATARMRRRRGRGGSENSSISLTISVFSPTV</sequence>
<name>A0A0L9V2Y4_PHAAN</name>
<dbReference type="EMBL" id="CM003378">
    <property type="protein sequence ID" value="KOM49262.1"/>
    <property type="molecule type" value="Genomic_DNA"/>
</dbReference>
<feature type="region of interest" description="Disordered" evidence="1">
    <location>
        <begin position="121"/>
        <end position="190"/>
    </location>
</feature>
<dbReference type="AlphaFoldDB" id="A0A0L9V2Y4"/>
<evidence type="ECO:0000313" key="3">
    <source>
        <dbReference type="Proteomes" id="UP000053144"/>
    </source>
</evidence>
<evidence type="ECO:0000256" key="1">
    <source>
        <dbReference type="SAM" id="MobiDB-lite"/>
    </source>
</evidence>
<dbReference type="Proteomes" id="UP000053144">
    <property type="component" value="Chromosome 8"/>
</dbReference>
<reference evidence="3" key="1">
    <citation type="journal article" date="2015" name="Proc. Natl. Acad. Sci. U.S.A.">
        <title>Genome sequencing of adzuki bean (Vigna angularis) provides insight into high starch and low fat accumulation and domestication.</title>
        <authorList>
            <person name="Yang K."/>
            <person name="Tian Z."/>
            <person name="Chen C."/>
            <person name="Luo L."/>
            <person name="Zhao B."/>
            <person name="Wang Z."/>
            <person name="Yu L."/>
            <person name="Li Y."/>
            <person name="Sun Y."/>
            <person name="Li W."/>
            <person name="Chen Y."/>
            <person name="Li Y."/>
            <person name="Zhang Y."/>
            <person name="Ai D."/>
            <person name="Zhao J."/>
            <person name="Shang C."/>
            <person name="Ma Y."/>
            <person name="Wu B."/>
            <person name="Wang M."/>
            <person name="Gao L."/>
            <person name="Sun D."/>
            <person name="Zhang P."/>
            <person name="Guo F."/>
            <person name="Wang W."/>
            <person name="Li Y."/>
            <person name="Wang J."/>
            <person name="Varshney R.K."/>
            <person name="Wang J."/>
            <person name="Ling H.Q."/>
            <person name="Wan P."/>
        </authorList>
    </citation>
    <scope>NUCLEOTIDE SEQUENCE</scope>
    <source>
        <strain evidence="3">cv. Jingnong 6</strain>
    </source>
</reference>